<reference evidence="2 3" key="1">
    <citation type="submission" date="2020-06" db="EMBL/GenBank/DDBJ databases">
        <title>Pseudomonas eucalypticola sp. nov., an endophyte of Eucalyptus dunnii leaves with biocontrol ability of eucalyptus leaf blight.</title>
        <authorList>
            <person name="Liu Y."/>
            <person name="Song Z."/>
            <person name="Zeng H."/>
            <person name="Lu M."/>
            <person name="Wang X."/>
            <person name="Lian X."/>
            <person name="Zhang Q."/>
        </authorList>
    </citation>
    <scope>NUCLEOTIDE SEQUENCE [LARGE SCALE GENOMIC DNA]</scope>
    <source>
        <strain evidence="2 3">NP-1</strain>
    </source>
</reference>
<keyword evidence="3" id="KW-1185">Reference proteome</keyword>
<evidence type="ECO:0000259" key="1">
    <source>
        <dbReference type="Pfam" id="PF01370"/>
    </source>
</evidence>
<dbReference type="AlphaFoldDB" id="A0A7D5H7X2"/>
<name>A0A7D5H7X2_9PSED</name>
<evidence type="ECO:0000313" key="2">
    <source>
        <dbReference type="EMBL" id="QKZ06403.1"/>
    </source>
</evidence>
<dbReference type="PANTHER" id="PTHR48079:SF6">
    <property type="entry name" value="NAD(P)-BINDING DOMAIN-CONTAINING PROTEIN-RELATED"/>
    <property type="match status" value="1"/>
</dbReference>
<organism evidence="2 3">
    <name type="scientific">Pseudomonas eucalypticola</name>
    <dbReference type="NCBI Taxonomy" id="2599595"/>
    <lineage>
        <taxon>Bacteria</taxon>
        <taxon>Pseudomonadati</taxon>
        <taxon>Pseudomonadota</taxon>
        <taxon>Gammaproteobacteria</taxon>
        <taxon>Pseudomonadales</taxon>
        <taxon>Pseudomonadaceae</taxon>
        <taxon>Pseudomonas</taxon>
    </lineage>
</organism>
<dbReference type="SUPFAM" id="SSF51735">
    <property type="entry name" value="NAD(P)-binding Rossmann-fold domains"/>
    <property type="match status" value="1"/>
</dbReference>
<dbReference type="Pfam" id="PF01370">
    <property type="entry name" value="Epimerase"/>
    <property type="match status" value="1"/>
</dbReference>
<dbReference type="EMBL" id="CP056030">
    <property type="protein sequence ID" value="QKZ06403.1"/>
    <property type="molecule type" value="Genomic_DNA"/>
</dbReference>
<dbReference type="Proteomes" id="UP000509568">
    <property type="component" value="Chromosome"/>
</dbReference>
<dbReference type="CDD" id="cd05228">
    <property type="entry name" value="AR_FR_like_1_SDR_e"/>
    <property type="match status" value="1"/>
</dbReference>
<evidence type="ECO:0000313" key="3">
    <source>
        <dbReference type="Proteomes" id="UP000509568"/>
    </source>
</evidence>
<dbReference type="PANTHER" id="PTHR48079">
    <property type="entry name" value="PROTEIN YEEZ"/>
    <property type="match status" value="1"/>
</dbReference>
<dbReference type="GO" id="GO:0005737">
    <property type="term" value="C:cytoplasm"/>
    <property type="evidence" value="ECO:0007669"/>
    <property type="project" value="TreeGrafter"/>
</dbReference>
<dbReference type="InterPro" id="IPR036291">
    <property type="entry name" value="NAD(P)-bd_dom_sf"/>
</dbReference>
<accession>A0A7D5H7X2</accession>
<dbReference type="KEGG" id="pez:HWQ56_22545"/>
<sequence>MECVFVTGATGLLGSNTVRALLHRGIRVKALVRSQEKARRQFAGLPVEWVQGDLSCTEAFSHHLQGCDTLIHTAAYFRDSYKGGRHWQALYDTNVTATERLLSAAYAAGIGRAVHVSSIAVLHGRPGQVIDETMSRPEQGADDYYRSKILAEQVVQRFLRHHPDMKVTMVLPGWMFGPGDIGPTSSGQFLMDYVAGKLPGVLPGTFSVVDARDVALHLLAAAERGRSGERYLAAGVHMDMASLFKVLAEVSGVPAPQRQVPLALLRVIAAGHELYHRLSGKPVLISPASVRLMAQERGRTHFSHVKSRHELGCSFRPVEQTLADTLGWYRAQPHAEGMRAATQAR</sequence>
<dbReference type="InterPro" id="IPR051783">
    <property type="entry name" value="NAD(P)-dependent_oxidoreduct"/>
</dbReference>
<dbReference type="Gene3D" id="3.40.50.720">
    <property type="entry name" value="NAD(P)-binding Rossmann-like Domain"/>
    <property type="match status" value="1"/>
</dbReference>
<gene>
    <name evidence="2" type="ORF">HWQ56_22545</name>
</gene>
<dbReference type="InterPro" id="IPR001509">
    <property type="entry name" value="Epimerase_deHydtase"/>
</dbReference>
<dbReference type="GO" id="GO:0004029">
    <property type="term" value="F:aldehyde dehydrogenase (NAD+) activity"/>
    <property type="evidence" value="ECO:0007669"/>
    <property type="project" value="TreeGrafter"/>
</dbReference>
<proteinExistence type="predicted"/>
<feature type="domain" description="NAD-dependent epimerase/dehydratase" evidence="1">
    <location>
        <begin position="4"/>
        <end position="231"/>
    </location>
</feature>
<protein>
    <submittedName>
        <fullName evidence="2">SDR family oxidoreductase</fullName>
    </submittedName>
</protein>
<dbReference type="RefSeq" id="WP_176571815.1">
    <property type="nucleotide sequence ID" value="NZ_CP056030.1"/>
</dbReference>